<keyword evidence="1" id="KW-0732">Signal</keyword>
<evidence type="ECO:0000313" key="3">
    <source>
        <dbReference type="Proteomes" id="UP000240760"/>
    </source>
</evidence>
<sequence>MPNRHCATGAFVVLECCGVTCLGSPAGSNLQTHHGRTSMQLRVARCVLPDEAFSMLTFRNPPYVQFRRQHSVRLIGSARLTQQTLSIKDLGHLYRPGAETNRRARLMMGSNRRWCRTGYYCGELFIKSGADRCVCHPAEFCSGLT</sequence>
<accession>A0A2T4C358</accession>
<feature type="chain" id="PRO_5015482628" description="Secreted protein" evidence="1">
    <location>
        <begin position="22"/>
        <end position="145"/>
    </location>
</feature>
<protein>
    <recommendedName>
        <fullName evidence="4">Secreted protein</fullName>
    </recommendedName>
</protein>
<gene>
    <name evidence="2" type="ORF">M440DRAFT_1266014</name>
</gene>
<keyword evidence="3" id="KW-1185">Reference proteome</keyword>
<organism evidence="2 3">
    <name type="scientific">Trichoderma longibrachiatum ATCC 18648</name>
    <dbReference type="NCBI Taxonomy" id="983965"/>
    <lineage>
        <taxon>Eukaryota</taxon>
        <taxon>Fungi</taxon>
        <taxon>Dikarya</taxon>
        <taxon>Ascomycota</taxon>
        <taxon>Pezizomycotina</taxon>
        <taxon>Sordariomycetes</taxon>
        <taxon>Hypocreomycetidae</taxon>
        <taxon>Hypocreales</taxon>
        <taxon>Hypocreaceae</taxon>
        <taxon>Trichoderma</taxon>
    </lineage>
</organism>
<evidence type="ECO:0000313" key="2">
    <source>
        <dbReference type="EMBL" id="PTB76000.1"/>
    </source>
</evidence>
<dbReference type="AlphaFoldDB" id="A0A2T4C358"/>
<name>A0A2T4C358_TRILO</name>
<evidence type="ECO:0008006" key="4">
    <source>
        <dbReference type="Google" id="ProtNLM"/>
    </source>
</evidence>
<evidence type="ECO:0000256" key="1">
    <source>
        <dbReference type="SAM" id="SignalP"/>
    </source>
</evidence>
<dbReference type="Proteomes" id="UP000240760">
    <property type="component" value="Unassembled WGS sequence"/>
</dbReference>
<feature type="signal peptide" evidence="1">
    <location>
        <begin position="1"/>
        <end position="21"/>
    </location>
</feature>
<reference evidence="2 3" key="1">
    <citation type="submission" date="2016-07" db="EMBL/GenBank/DDBJ databases">
        <title>Multiple horizontal gene transfer events from other fungi enriched the ability of initially mycotrophic Trichoderma (Ascomycota) to feed on dead plant biomass.</title>
        <authorList>
            <consortium name="DOE Joint Genome Institute"/>
            <person name="Aerts A."/>
            <person name="Atanasova L."/>
            <person name="Chenthamara K."/>
            <person name="Zhang J."/>
            <person name="Grujic M."/>
            <person name="Henrissat B."/>
            <person name="Kuo A."/>
            <person name="Salamov A."/>
            <person name="Lipzen A."/>
            <person name="Labutti K."/>
            <person name="Barry K."/>
            <person name="Miao Y."/>
            <person name="Rahimi M.J."/>
            <person name="Shen Q."/>
            <person name="Grigoriev I.V."/>
            <person name="Kubicek C.P."/>
            <person name="Druzhinina I.S."/>
        </authorList>
    </citation>
    <scope>NUCLEOTIDE SEQUENCE [LARGE SCALE GENOMIC DNA]</scope>
    <source>
        <strain evidence="2 3">ATCC 18648</strain>
    </source>
</reference>
<proteinExistence type="predicted"/>
<dbReference type="EMBL" id="KZ679133">
    <property type="protein sequence ID" value="PTB76000.1"/>
    <property type="molecule type" value="Genomic_DNA"/>
</dbReference>